<evidence type="ECO:0000259" key="3">
    <source>
        <dbReference type="Pfam" id="PF21946"/>
    </source>
</evidence>
<accession>A0A853ELM5</accession>
<comment type="caution">
    <text evidence="4">The sequence shown here is derived from an EMBL/GenBank/DDBJ whole genome shotgun (WGS) entry which is preliminary data.</text>
</comment>
<sequence>MNPVSSVRRTHRALRALAQSLPLVLPLMLALVLALPSPLGHALAASSSAQDDYDISFDITINSDDTYSLKMVLIDRSSTPRLTQDRCTIESFSSGGTRLSNGTAEFTEEDGMRTCKVTGSEPISQTKGLITHEDDEYVVDTSDFAGADDVKMSLTVTFPGEITESDGGTVTGNSVSFDSIGGHVVRGQDSPSGIPWLWIILGVIGVLVIAGAIVAIVLLGRKKAGAAAGAAAGLPPRAAPQPGPAVLPDPGAPQAAGPFPAAPQMPDSATPQPQAAAAAPIDPQNPAAPVDGGLPQQPGAWQETPGQGPVPQAPQQPWPAAPQAPDSAVPQPQQPQPWQQPEDPSRFQQ</sequence>
<dbReference type="InterPro" id="IPR053807">
    <property type="entry name" value="LppM"/>
</dbReference>
<feature type="transmembrane region" description="Helical" evidence="2">
    <location>
        <begin position="196"/>
        <end position="219"/>
    </location>
</feature>
<dbReference type="Pfam" id="PF21946">
    <property type="entry name" value="LppM"/>
    <property type="match status" value="1"/>
</dbReference>
<feature type="compositionally biased region" description="Pro residues" evidence="1">
    <location>
        <begin position="311"/>
        <end position="322"/>
    </location>
</feature>
<reference evidence="4 5" key="1">
    <citation type="submission" date="2020-07" db="EMBL/GenBank/DDBJ databases">
        <title>MOT database genomes.</title>
        <authorList>
            <person name="Joseph S."/>
            <person name="Aduse-Opoku J."/>
            <person name="Hashim A."/>
            <person name="Wade W."/>
            <person name="Curtis M."/>
        </authorList>
    </citation>
    <scope>NUCLEOTIDE SEQUENCE [LARGE SCALE GENOMIC DNA]</scope>
    <source>
        <strain evidence="4 5">WMus004</strain>
    </source>
</reference>
<dbReference type="AlphaFoldDB" id="A0A853ELM5"/>
<keyword evidence="2" id="KW-0472">Membrane</keyword>
<feature type="region of interest" description="Disordered" evidence="1">
    <location>
        <begin position="232"/>
        <end position="349"/>
    </location>
</feature>
<evidence type="ECO:0000256" key="1">
    <source>
        <dbReference type="SAM" id="MobiDB-lite"/>
    </source>
</evidence>
<name>A0A853ELM5_9ACTO</name>
<gene>
    <name evidence="4" type="ORF">HZZ05_12085</name>
</gene>
<organism evidence="4 5">
    <name type="scientific">Actinomyces bowdenii</name>
    <dbReference type="NCBI Taxonomy" id="131109"/>
    <lineage>
        <taxon>Bacteria</taxon>
        <taxon>Bacillati</taxon>
        <taxon>Actinomycetota</taxon>
        <taxon>Actinomycetes</taxon>
        <taxon>Actinomycetales</taxon>
        <taxon>Actinomycetaceae</taxon>
        <taxon>Actinomyces</taxon>
    </lineage>
</organism>
<protein>
    <recommendedName>
        <fullName evidence="3">LppM domain-containing protein</fullName>
    </recommendedName>
</protein>
<feature type="compositionally biased region" description="Low complexity" evidence="1">
    <location>
        <begin position="252"/>
        <end position="289"/>
    </location>
</feature>
<feature type="compositionally biased region" description="Pro residues" evidence="1">
    <location>
        <begin position="237"/>
        <end position="251"/>
    </location>
</feature>
<evidence type="ECO:0000313" key="5">
    <source>
        <dbReference type="Proteomes" id="UP000572528"/>
    </source>
</evidence>
<keyword evidence="2" id="KW-1133">Transmembrane helix</keyword>
<proteinExistence type="predicted"/>
<dbReference type="RefSeq" id="WP_179901468.1">
    <property type="nucleotide sequence ID" value="NZ_JACBXV010000240.1"/>
</dbReference>
<evidence type="ECO:0000313" key="4">
    <source>
        <dbReference type="EMBL" id="NYS70233.1"/>
    </source>
</evidence>
<feature type="domain" description="LppM" evidence="3">
    <location>
        <begin position="56"/>
        <end position="183"/>
    </location>
</feature>
<dbReference type="EMBL" id="JACBXV010000240">
    <property type="protein sequence ID" value="NYS70233.1"/>
    <property type="molecule type" value="Genomic_DNA"/>
</dbReference>
<feature type="compositionally biased region" description="Low complexity" evidence="1">
    <location>
        <begin position="323"/>
        <end position="341"/>
    </location>
</feature>
<dbReference type="Proteomes" id="UP000572528">
    <property type="component" value="Unassembled WGS sequence"/>
</dbReference>
<evidence type="ECO:0000256" key="2">
    <source>
        <dbReference type="SAM" id="Phobius"/>
    </source>
</evidence>
<keyword evidence="2" id="KW-0812">Transmembrane</keyword>